<evidence type="ECO:0000313" key="3">
    <source>
        <dbReference type="Proteomes" id="UP000579605"/>
    </source>
</evidence>
<name>A0A852ZKJ2_9ACTN</name>
<dbReference type="AlphaFoldDB" id="A0A852ZKJ2"/>
<proteinExistence type="predicted"/>
<dbReference type="Proteomes" id="UP000579605">
    <property type="component" value="Unassembled WGS sequence"/>
</dbReference>
<feature type="transmembrane region" description="Helical" evidence="1">
    <location>
        <begin position="34"/>
        <end position="53"/>
    </location>
</feature>
<organism evidence="2 3">
    <name type="scientific">Actinopolymorpha rutila</name>
    <dbReference type="NCBI Taxonomy" id="446787"/>
    <lineage>
        <taxon>Bacteria</taxon>
        <taxon>Bacillati</taxon>
        <taxon>Actinomycetota</taxon>
        <taxon>Actinomycetes</taxon>
        <taxon>Propionibacteriales</taxon>
        <taxon>Actinopolymorphaceae</taxon>
        <taxon>Actinopolymorpha</taxon>
    </lineage>
</organism>
<evidence type="ECO:0000313" key="2">
    <source>
        <dbReference type="EMBL" id="NYH92743.1"/>
    </source>
</evidence>
<keyword evidence="1" id="KW-1133">Transmembrane helix</keyword>
<reference evidence="2 3" key="1">
    <citation type="submission" date="2020-07" db="EMBL/GenBank/DDBJ databases">
        <title>Sequencing the genomes of 1000 actinobacteria strains.</title>
        <authorList>
            <person name="Klenk H.-P."/>
        </authorList>
    </citation>
    <scope>NUCLEOTIDE SEQUENCE [LARGE SCALE GENOMIC DNA]</scope>
    <source>
        <strain evidence="2 3">DSM 18448</strain>
    </source>
</reference>
<dbReference type="RefSeq" id="WP_179790125.1">
    <property type="nucleotide sequence ID" value="NZ_BAAARR010000021.1"/>
</dbReference>
<accession>A0A852ZKJ2</accession>
<protein>
    <submittedName>
        <fullName evidence="2">Lysylphosphatidylglycerol synthetase-like protein (DUF2156 family)</fullName>
    </submittedName>
</protein>
<dbReference type="EMBL" id="JACBZH010000001">
    <property type="protein sequence ID" value="NYH92743.1"/>
    <property type="molecule type" value="Genomic_DNA"/>
</dbReference>
<gene>
    <name evidence="2" type="ORF">F4554_005381</name>
</gene>
<keyword evidence="3" id="KW-1185">Reference proteome</keyword>
<comment type="caution">
    <text evidence="2">The sequence shown here is derived from an EMBL/GenBank/DDBJ whole genome shotgun (WGS) entry which is preliminary data.</text>
</comment>
<feature type="transmembrane region" description="Helical" evidence="1">
    <location>
        <begin position="12"/>
        <end position="29"/>
    </location>
</feature>
<sequence>MVDTYAEIIRGAVIVVVALGLAAASVVLVRGAGIATVLAVLLEFLVAAGLLRLSLAHTWAAILVAVATIVIRKIVVAGFSIPLSWRRRPRGSGRRVPGR</sequence>
<feature type="transmembrane region" description="Helical" evidence="1">
    <location>
        <begin position="59"/>
        <end position="85"/>
    </location>
</feature>
<keyword evidence="1" id="KW-0812">Transmembrane</keyword>
<keyword evidence="1" id="KW-0472">Membrane</keyword>
<evidence type="ECO:0000256" key="1">
    <source>
        <dbReference type="SAM" id="Phobius"/>
    </source>
</evidence>